<name>A0A2A9HG05_TEPT2</name>
<keyword evidence="7 16" id="KW-0028">Amino-acid biosynthesis</keyword>
<evidence type="ECO:0000256" key="12">
    <source>
        <dbReference type="ARBA" id="ARBA00023167"/>
    </source>
</evidence>
<evidence type="ECO:0000256" key="17">
    <source>
        <dbReference type="RuleBase" id="RU004171"/>
    </source>
</evidence>
<dbReference type="RefSeq" id="WP_098503179.1">
    <property type="nucleotide sequence ID" value="NZ_PDJQ01000001.1"/>
</dbReference>
<dbReference type="Pfam" id="PF00742">
    <property type="entry name" value="Homoserine_dh"/>
    <property type="match status" value="1"/>
</dbReference>
<feature type="active site" description="Proton donor" evidence="14">
    <location>
        <position position="226"/>
    </location>
</feature>
<evidence type="ECO:0000259" key="18">
    <source>
        <dbReference type="PROSITE" id="PS51671"/>
    </source>
</evidence>
<evidence type="ECO:0000256" key="9">
    <source>
        <dbReference type="ARBA" id="ARBA00022857"/>
    </source>
</evidence>
<dbReference type="InterPro" id="IPR001342">
    <property type="entry name" value="HDH_cat"/>
</dbReference>
<keyword evidence="10 16" id="KW-0560">Oxidoreductase</keyword>
<evidence type="ECO:0000256" key="10">
    <source>
        <dbReference type="ARBA" id="ARBA00023002"/>
    </source>
</evidence>
<dbReference type="PROSITE" id="PS01042">
    <property type="entry name" value="HOMOSER_DHGENASE"/>
    <property type="match status" value="1"/>
</dbReference>
<dbReference type="PROSITE" id="PS51671">
    <property type="entry name" value="ACT"/>
    <property type="match status" value="1"/>
</dbReference>
<dbReference type="Pfam" id="PF01842">
    <property type="entry name" value="ACT"/>
    <property type="match status" value="1"/>
</dbReference>
<comment type="caution">
    <text evidence="19">The sequence shown here is derived from an EMBL/GenBank/DDBJ whole genome shotgun (WGS) entry which is preliminary data.</text>
</comment>
<evidence type="ECO:0000256" key="2">
    <source>
        <dbReference type="ARBA" id="ARBA00005056"/>
    </source>
</evidence>
<evidence type="ECO:0000256" key="6">
    <source>
        <dbReference type="ARBA" id="ARBA00013376"/>
    </source>
</evidence>
<dbReference type="NCBIfam" id="NF004976">
    <property type="entry name" value="PRK06349.1"/>
    <property type="match status" value="1"/>
</dbReference>
<sequence>MPTNGNRRQIGVGLIGLGVVGSGVARALIERRDYFARQVGAELVVRRAAVRNLQKPRAVELPPGTITDDVDAVLADPAIDIIVEVIGGEEPAGTYIRRALEAGKHVVTANKELMAKVGPELLADAHRRGLDIMFEASVGGGIPLIAPLRRDLLANKISSIRAIINGTTNYILTSMANHAAVAEALHRQGLEPPPGGYEEALRAAQELGYAEPDPTNDVEGYDAAYKLAIMATLGFRTRVHPSQVHTEGITRLSAKDFEAARELGYAIKLLAIAERTPEGIIARVAPAFIPLSEPLARVDGVYNAVQIHGDLTGTVLFQGRGAGSEPTSSAVVADLLDLAHAIVLGTRERKYWGPEGDVPVLGLEHLETRYYLRVKVTDRPGVLAQIARTLGDHEVSIAAVNQKETDTHAQTADLVIMTHRAREGAVQAALREMATLPVVVQVSAFLRVEG</sequence>
<feature type="domain" description="ACT" evidence="18">
    <location>
        <begin position="371"/>
        <end position="447"/>
    </location>
</feature>
<evidence type="ECO:0000256" key="7">
    <source>
        <dbReference type="ARBA" id="ARBA00022605"/>
    </source>
</evidence>
<protein>
    <recommendedName>
        <fullName evidence="6 16">Homoserine dehydrogenase</fullName>
        <ecNumber evidence="5 16">1.1.1.3</ecNumber>
    </recommendedName>
</protein>
<evidence type="ECO:0000256" key="5">
    <source>
        <dbReference type="ARBA" id="ARBA00013213"/>
    </source>
</evidence>
<dbReference type="InterPro" id="IPR002912">
    <property type="entry name" value="ACT_dom"/>
</dbReference>
<dbReference type="SUPFAM" id="SSF55021">
    <property type="entry name" value="ACT-like"/>
    <property type="match status" value="1"/>
</dbReference>
<evidence type="ECO:0000256" key="15">
    <source>
        <dbReference type="PIRSR" id="PIRSR000098-2"/>
    </source>
</evidence>
<dbReference type="SUPFAM" id="SSF55347">
    <property type="entry name" value="Glyceraldehyde-3-phosphate dehydrogenase-like, C-terminal domain"/>
    <property type="match status" value="1"/>
</dbReference>
<keyword evidence="11" id="KW-0915">Sodium</keyword>
<dbReference type="PANTHER" id="PTHR43331">
    <property type="entry name" value="HOMOSERINE DEHYDROGENASE"/>
    <property type="match status" value="1"/>
</dbReference>
<dbReference type="GO" id="GO:0009086">
    <property type="term" value="P:methionine biosynthetic process"/>
    <property type="evidence" value="ECO:0007669"/>
    <property type="project" value="UniProtKB-KW"/>
</dbReference>
<evidence type="ECO:0000256" key="13">
    <source>
        <dbReference type="ARBA" id="ARBA00048841"/>
    </source>
</evidence>
<feature type="binding site" evidence="15">
    <location>
        <begin position="15"/>
        <end position="22"/>
    </location>
    <ligand>
        <name>NADP(+)</name>
        <dbReference type="ChEBI" id="CHEBI:58349"/>
    </ligand>
</feature>
<dbReference type="AlphaFoldDB" id="A0A2A9HG05"/>
<dbReference type="GO" id="GO:0004412">
    <property type="term" value="F:homoserine dehydrogenase activity"/>
    <property type="evidence" value="ECO:0007669"/>
    <property type="project" value="UniProtKB-EC"/>
</dbReference>
<dbReference type="InterPro" id="IPR016204">
    <property type="entry name" value="HDH"/>
</dbReference>
<evidence type="ECO:0000256" key="14">
    <source>
        <dbReference type="PIRSR" id="PIRSR000098-1"/>
    </source>
</evidence>
<organism evidence="19 20">
    <name type="scientific">Tepidiforma thermophila (strain KCTC 52669 / CGMCC 1.13589 / G233)</name>
    <dbReference type="NCBI Taxonomy" id="2761530"/>
    <lineage>
        <taxon>Bacteria</taxon>
        <taxon>Bacillati</taxon>
        <taxon>Chloroflexota</taxon>
        <taxon>Tepidiformia</taxon>
        <taxon>Tepidiformales</taxon>
        <taxon>Tepidiformaceae</taxon>
        <taxon>Tepidiforma</taxon>
    </lineage>
</organism>
<evidence type="ECO:0000313" key="20">
    <source>
        <dbReference type="Proteomes" id="UP000223071"/>
    </source>
</evidence>
<dbReference type="EMBL" id="PDJQ01000001">
    <property type="protein sequence ID" value="PFG73739.1"/>
    <property type="molecule type" value="Genomic_DNA"/>
</dbReference>
<dbReference type="InterPro" id="IPR036291">
    <property type="entry name" value="NAD(P)-bd_dom_sf"/>
</dbReference>
<dbReference type="FunFam" id="3.30.70.260:FF:000030">
    <property type="entry name" value="Homoserine dehydrogenase"/>
    <property type="match status" value="1"/>
</dbReference>
<dbReference type="SUPFAM" id="SSF51735">
    <property type="entry name" value="NAD(P)-binding Rossmann-fold domains"/>
    <property type="match status" value="1"/>
</dbReference>
<dbReference type="InterPro" id="IPR019811">
    <property type="entry name" value="HDH_CS"/>
</dbReference>
<evidence type="ECO:0000256" key="4">
    <source>
        <dbReference type="ARBA" id="ARBA00006753"/>
    </source>
</evidence>
<keyword evidence="8 16" id="KW-0791">Threonine biosynthesis</keyword>
<comment type="similarity">
    <text evidence="4 17">Belongs to the homoserine dehydrogenase family.</text>
</comment>
<comment type="pathway">
    <text evidence="3 16">Amino-acid biosynthesis; L-methionine biosynthesis via de novo pathway; L-homoserine from L-aspartate: step 3/3.</text>
</comment>
<keyword evidence="12 16" id="KW-0486">Methionine biosynthesis</keyword>
<evidence type="ECO:0000256" key="1">
    <source>
        <dbReference type="ARBA" id="ARBA00001920"/>
    </source>
</evidence>
<dbReference type="InterPro" id="IPR005106">
    <property type="entry name" value="Asp/hSer_DH_NAD-bd"/>
</dbReference>
<evidence type="ECO:0000256" key="16">
    <source>
        <dbReference type="RuleBase" id="RU000579"/>
    </source>
</evidence>
<dbReference type="UniPathway" id="UPA00051">
    <property type="reaction ID" value="UER00465"/>
</dbReference>
<proteinExistence type="inferred from homology"/>
<dbReference type="GO" id="GO:0009088">
    <property type="term" value="P:threonine biosynthetic process"/>
    <property type="evidence" value="ECO:0007669"/>
    <property type="project" value="UniProtKB-UniPathway"/>
</dbReference>
<feature type="binding site" evidence="15">
    <location>
        <position position="111"/>
    </location>
    <ligand>
        <name>NADPH</name>
        <dbReference type="ChEBI" id="CHEBI:57783"/>
    </ligand>
</feature>
<dbReference type="FunFam" id="3.30.360.10:FF:000005">
    <property type="entry name" value="Homoserine dehydrogenase"/>
    <property type="match status" value="1"/>
</dbReference>
<dbReference type="Pfam" id="PF03447">
    <property type="entry name" value="NAD_binding_3"/>
    <property type="match status" value="1"/>
</dbReference>
<dbReference type="CDD" id="cd04881">
    <property type="entry name" value="ACT_HSDH-Hom"/>
    <property type="match status" value="1"/>
</dbReference>
<dbReference type="InterPro" id="IPR045865">
    <property type="entry name" value="ACT-like_dom_sf"/>
</dbReference>
<evidence type="ECO:0000256" key="3">
    <source>
        <dbReference type="ARBA" id="ARBA00005062"/>
    </source>
</evidence>
<evidence type="ECO:0000256" key="11">
    <source>
        <dbReference type="ARBA" id="ARBA00023053"/>
    </source>
</evidence>
<dbReference type="Gene3D" id="3.40.50.720">
    <property type="entry name" value="NAD(P)-binding Rossmann-like Domain"/>
    <property type="match status" value="2"/>
</dbReference>
<comment type="catalytic activity">
    <reaction evidence="13">
        <text>L-homoserine + NADP(+) = L-aspartate 4-semialdehyde + NADPH + H(+)</text>
        <dbReference type="Rhea" id="RHEA:15761"/>
        <dbReference type="ChEBI" id="CHEBI:15378"/>
        <dbReference type="ChEBI" id="CHEBI:57476"/>
        <dbReference type="ChEBI" id="CHEBI:57783"/>
        <dbReference type="ChEBI" id="CHEBI:58349"/>
        <dbReference type="ChEBI" id="CHEBI:537519"/>
        <dbReference type="EC" id="1.1.1.3"/>
    </reaction>
    <physiologicalReaction direction="right-to-left" evidence="13">
        <dbReference type="Rhea" id="RHEA:15763"/>
    </physiologicalReaction>
</comment>
<comment type="pathway">
    <text evidence="2 16">Amino-acid biosynthesis; L-threonine biosynthesis; L-threonine from L-aspartate: step 3/5.</text>
</comment>
<feature type="binding site" evidence="15">
    <location>
        <position position="211"/>
    </location>
    <ligand>
        <name>L-homoserine</name>
        <dbReference type="ChEBI" id="CHEBI:57476"/>
    </ligand>
</feature>
<dbReference type="PANTHER" id="PTHR43331:SF1">
    <property type="entry name" value="HOMOSERINE DEHYDROGENASE"/>
    <property type="match status" value="1"/>
</dbReference>
<accession>A0A2A9HG05</accession>
<dbReference type="EC" id="1.1.1.3" evidence="5 16"/>
<evidence type="ECO:0000256" key="8">
    <source>
        <dbReference type="ARBA" id="ARBA00022697"/>
    </source>
</evidence>
<keyword evidence="20" id="KW-1185">Reference proteome</keyword>
<dbReference type="Proteomes" id="UP000223071">
    <property type="component" value="Unassembled WGS sequence"/>
</dbReference>
<gene>
    <name evidence="19" type="ORF">A9A59_0942</name>
</gene>
<dbReference type="Gene3D" id="3.30.70.260">
    <property type="match status" value="1"/>
</dbReference>
<reference evidence="19 20" key="1">
    <citation type="submission" date="2017-09" db="EMBL/GenBank/DDBJ databases">
        <title>Sequencing the genomes of two abundant thermophiles in Great Basin hot springs: Thermocrinis jamiesonii and novel Chloroflexi Thermoflexus hugenholtzii.</title>
        <authorList>
            <person name="Hedlund B."/>
        </authorList>
    </citation>
    <scope>NUCLEOTIDE SEQUENCE [LARGE SCALE GENOMIC DNA]</scope>
    <source>
        <strain evidence="19 20">G233</strain>
    </source>
</reference>
<dbReference type="GO" id="GO:0050661">
    <property type="term" value="F:NADP binding"/>
    <property type="evidence" value="ECO:0007669"/>
    <property type="project" value="InterPro"/>
</dbReference>
<comment type="cofactor">
    <cofactor evidence="1">
        <name>a metal cation</name>
        <dbReference type="ChEBI" id="CHEBI:25213"/>
    </cofactor>
</comment>
<dbReference type="PIRSF" id="PIRSF000098">
    <property type="entry name" value="Homoser_dehydrog"/>
    <property type="match status" value="1"/>
</dbReference>
<keyword evidence="9 15" id="KW-0521">NADP</keyword>
<dbReference type="UniPathway" id="UPA00050">
    <property type="reaction ID" value="UER00063"/>
</dbReference>
<dbReference type="Gene3D" id="3.30.360.10">
    <property type="entry name" value="Dihydrodipicolinate Reductase, domain 2"/>
    <property type="match status" value="2"/>
</dbReference>
<evidence type="ECO:0000313" key="19">
    <source>
        <dbReference type="EMBL" id="PFG73739.1"/>
    </source>
</evidence>